<evidence type="ECO:0000313" key="1">
    <source>
        <dbReference type="EMBL" id="NDK88188.1"/>
    </source>
</evidence>
<accession>A0A7K3LJ12</accession>
<keyword evidence="2" id="KW-1185">Reference proteome</keyword>
<dbReference type="RefSeq" id="WP_059038183.1">
    <property type="nucleotide sequence ID" value="NZ_JAADZU010000002.1"/>
</dbReference>
<name>A0A7K3LJ12_9ACTN</name>
<dbReference type="AlphaFoldDB" id="A0A7K3LJ12"/>
<gene>
    <name evidence="1" type="ORF">GYA93_01115</name>
</gene>
<dbReference type="EMBL" id="JAADZU010000002">
    <property type="protein sequence ID" value="NDK88188.1"/>
    <property type="molecule type" value="Genomic_DNA"/>
</dbReference>
<proteinExistence type="predicted"/>
<evidence type="ECO:0000313" key="2">
    <source>
        <dbReference type="Proteomes" id="UP000466307"/>
    </source>
</evidence>
<sequence length="296" mass="32767">MTYSESSERLESELTSPLTVATFRRAVDMLATQAATCPVQDLGGVIRRGLDTPAISAVLDHHLGDADGREQFTTDLIHSAMTFRPNGLSSARDVPALLKVRLLSTLDAVWWAGTRPFRTDIEVTTDAGLIDLRQARSRGELRFDFRTQVFDLPRRGVRALDRRLRPRHSPRTIGMRLPYGRPEVIAVLNAIADDLAHRAPNAPRPWVNSLVRSVAYQDEMRGSGYTAASGSAHCLGWAADIEMDWMTRLGFGDALAAVLLDRADAAEINVIDEGQAWHICLNPRMRRTVKGEPCAE</sequence>
<dbReference type="Proteomes" id="UP000466307">
    <property type="component" value="Unassembled WGS sequence"/>
</dbReference>
<comment type="caution">
    <text evidence="1">The sequence shown here is derived from an EMBL/GenBank/DDBJ whole genome shotgun (WGS) entry which is preliminary data.</text>
</comment>
<protein>
    <submittedName>
        <fullName evidence="1">Uncharacterized protein</fullName>
    </submittedName>
</protein>
<organism evidence="1 2">
    <name type="scientific">Gordonia desulfuricans</name>
    <dbReference type="NCBI Taxonomy" id="89051"/>
    <lineage>
        <taxon>Bacteria</taxon>
        <taxon>Bacillati</taxon>
        <taxon>Actinomycetota</taxon>
        <taxon>Actinomycetes</taxon>
        <taxon>Mycobacteriales</taxon>
        <taxon>Gordoniaceae</taxon>
        <taxon>Gordonia</taxon>
    </lineage>
</organism>
<reference evidence="1 2" key="1">
    <citation type="submission" date="2020-01" db="EMBL/GenBank/DDBJ databases">
        <title>Investigation of new actinobacteria for the biodesulphurisation of diesel fuel.</title>
        <authorList>
            <person name="Athi Narayanan S.M."/>
        </authorList>
    </citation>
    <scope>NUCLEOTIDE SEQUENCE [LARGE SCALE GENOMIC DNA]</scope>
    <source>
        <strain evidence="1 2">213E</strain>
    </source>
</reference>